<dbReference type="VEuPathDB" id="TriTrypDB:ECC02_007934"/>
<sequence length="254" mass="28316">MQQEGEGRSTADTARESRQHEERAAGPAAQFTHHETASTQGRHTTPAATHHARGEDIHHRLHPAHSHSQREMAKTRGHHTTHTERAPTTPATRASKPSAIHDAAPNFPAIPPSMGHRAQLSAVTRGAPNPQEKRLGLRTPSPSLLLIATEEDNSRHTQLPACTAKEAFKSTAMCILCVCACRNTKQRSRKKEAEYVERHTTMYSGGAWRKQQEEDRPNSRLHCSPSSGNPNEIYLEQKKKSFPPFVLYKPHHTK</sequence>
<feature type="compositionally biased region" description="Basic and acidic residues" evidence="1">
    <location>
        <begin position="1"/>
        <end position="24"/>
    </location>
</feature>
<feature type="region of interest" description="Disordered" evidence="1">
    <location>
        <begin position="206"/>
        <end position="232"/>
    </location>
</feature>
<gene>
    <name evidence="2" type="ORF">ECC02_007934</name>
</gene>
<dbReference type="AlphaFoldDB" id="A0A7J6XX62"/>
<name>A0A7J6XX62_TRYCR</name>
<feature type="compositionally biased region" description="Polar residues" evidence="1">
    <location>
        <begin position="37"/>
        <end position="47"/>
    </location>
</feature>
<comment type="caution">
    <text evidence="2">The sequence shown here is derived from an EMBL/GenBank/DDBJ whole genome shotgun (WGS) entry which is preliminary data.</text>
</comment>
<accession>A0A7J6XX62</accession>
<organism evidence="2 3">
    <name type="scientific">Trypanosoma cruzi</name>
    <dbReference type="NCBI Taxonomy" id="5693"/>
    <lineage>
        <taxon>Eukaryota</taxon>
        <taxon>Discoba</taxon>
        <taxon>Euglenozoa</taxon>
        <taxon>Kinetoplastea</taxon>
        <taxon>Metakinetoplastina</taxon>
        <taxon>Trypanosomatida</taxon>
        <taxon>Trypanosomatidae</taxon>
        <taxon>Trypanosoma</taxon>
        <taxon>Schizotrypanum</taxon>
    </lineage>
</organism>
<evidence type="ECO:0000256" key="1">
    <source>
        <dbReference type="SAM" id="MobiDB-lite"/>
    </source>
</evidence>
<proteinExistence type="predicted"/>
<evidence type="ECO:0000313" key="3">
    <source>
        <dbReference type="Proteomes" id="UP000583944"/>
    </source>
</evidence>
<evidence type="ECO:0000313" key="2">
    <source>
        <dbReference type="EMBL" id="KAF5219081.1"/>
    </source>
</evidence>
<dbReference type="EMBL" id="JABDHM010000078">
    <property type="protein sequence ID" value="KAF5219081.1"/>
    <property type="molecule type" value="Genomic_DNA"/>
</dbReference>
<protein>
    <submittedName>
        <fullName evidence="2">Uncharacterized protein</fullName>
    </submittedName>
</protein>
<dbReference type="Proteomes" id="UP000583944">
    <property type="component" value="Unassembled WGS sequence"/>
</dbReference>
<reference evidence="2 3" key="1">
    <citation type="journal article" date="2019" name="Genome Biol. Evol.">
        <title>Nanopore Sequencing Significantly Improves Genome Assembly of the Protozoan Parasite Trypanosoma cruzi.</title>
        <authorList>
            <person name="Diaz-Viraque F."/>
            <person name="Pita S."/>
            <person name="Greif G."/>
            <person name="de Souza R.C.M."/>
            <person name="Iraola G."/>
            <person name="Robello C."/>
        </authorList>
    </citation>
    <scope>NUCLEOTIDE SEQUENCE [LARGE SCALE GENOMIC DNA]</scope>
    <source>
        <strain evidence="2 3">Berenice</strain>
    </source>
</reference>
<feature type="region of interest" description="Disordered" evidence="1">
    <location>
        <begin position="1"/>
        <end position="104"/>
    </location>
</feature>